<accession>A0ABR4H1V0</accession>
<proteinExistence type="predicted"/>
<evidence type="ECO:0000313" key="1">
    <source>
        <dbReference type="EMBL" id="KAL2809366.1"/>
    </source>
</evidence>
<evidence type="ECO:0000313" key="2">
    <source>
        <dbReference type="Proteomes" id="UP001610334"/>
    </source>
</evidence>
<dbReference type="EMBL" id="JBFXLT010000090">
    <property type="protein sequence ID" value="KAL2809366.1"/>
    <property type="molecule type" value="Genomic_DNA"/>
</dbReference>
<sequence>MSIPATFPRSRVTRYRDLLKPARSLQKSAACPRPEFLSAVYTSCGGAALYISKAVCPPRAWIMGTEQFRPQSANLFCPKIFIKVPEFHIC</sequence>
<comment type="caution">
    <text evidence="1">The sequence shown here is derived from an EMBL/GenBank/DDBJ whole genome shotgun (WGS) entry which is preliminary data.</text>
</comment>
<organism evidence="1 2">
    <name type="scientific">Aspergillus granulosus</name>
    <dbReference type="NCBI Taxonomy" id="176169"/>
    <lineage>
        <taxon>Eukaryota</taxon>
        <taxon>Fungi</taxon>
        <taxon>Dikarya</taxon>
        <taxon>Ascomycota</taxon>
        <taxon>Pezizomycotina</taxon>
        <taxon>Eurotiomycetes</taxon>
        <taxon>Eurotiomycetidae</taxon>
        <taxon>Eurotiales</taxon>
        <taxon>Aspergillaceae</taxon>
        <taxon>Aspergillus</taxon>
        <taxon>Aspergillus subgen. Nidulantes</taxon>
    </lineage>
</organism>
<reference evidence="1 2" key="1">
    <citation type="submission" date="2024-07" db="EMBL/GenBank/DDBJ databases">
        <title>Section-level genome sequencing and comparative genomics of Aspergillus sections Usti and Cavernicolus.</title>
        <authorList>
            <consortium name="Lawrence Berkeley National Laboratory"/>
            <person name="Nybo J.L."/>
            <person name="Vesth T.C."/>
            <person name="Theobald S."/>
            <person name="Frisvad J.C."/>
            <person name="Larsen T.O."/>
            <person name="Kjaerboelling I."/>
            <person name="Rothschild-Mancinelli K."/>
            <person name="Lyhne E.K."/>
            <person name="Kogle M.E."/>
            <person name="Barry K."/>
            <person name="Clum A."/>
            <person name="Na H."/>
            <person name="Ledsgaard L."/>
            <person name="Lin J."/>
            <person name="Lipzen A."/>
            <person name="Kuo A."/>
            <person name="Riley R."/>
            <person name="Mondo S."/>
            <person name="Labutti K."/>
            <person name="Haridas S."/>
            <person name="Pangalinan J."/>
            <person name="Salamov A.A."/>
            <person name="Simmons B.A."/>
            <person name="Magnuson J.K."/>
            <person name="Chen J."/>
            <person name="Drula E."/>
            <person name="Henrissat B."/>
            <person name="Wiebenga A."/>
            <person name="Lubbers R.J."/>
            <person name="Gomes A.C."/>
            <person name="Makela M.R."/>
            <person name="Stajich J."/>
            <person name="Grigoriev I.V."/>
            <person name="Mortensen U.H."/>
            <person name="De Vries R.P."/>
            <person name="Baker S.E."/>
            <person name="Andersen M.R."/>
        </authorList>
    </citation>
    <scope>NUCLEOTIDE SEQUENCE [LARGE SCALE GENOMIC DNA]</scope>
    <source>
        <strain evidence="1 2">CBS 588.65</strain>
    </source>
</reference>
<name>A0ABR4H1V0_9EURO</name>
<dbReference type="Proteomes" id="UP001610334">
    <property type="component" value="Unassembled WGS sequence"/>
</dbReference>
<keyword evidence="2" id="KW-1185">Reference proteome</keyword>
<protein>
    <submittedName>
        <fullName evidence="1">Uncharacterized protein</fullName>
    </submittedName>
</protein>
<gene>
    <name evidence="1" type="ORF">BJX63DRAFT_364330</name>
</gene>